<protein>
    <recommendedName>
        <fullName evidence="3">Secreted protein</fullName>
    </recommendedName>
</protein>
<evidence type="ECO:0008006" key="3">
    <source>
        <dbReference type="Google" id="ProtNLM"/>
    </source>
</evidence>
<name>A0AAV8Z056_9CUCU</name>
<dbReference type="Proteomes" id="UP001162162">
    <property type="component" value="Unassembled WGS sequence"/>
</dbReference>
<keyword evidence="2" id="KW-1185">Reference proteome</keyword>
<dbReference type="PANTHER" id="PTHR33964">
    <property type="entry name" value="RE45066P-RELATED"/>
    <property type="match status" value="1"/>
</dbReference>
<dbReference type="PANTHER" id="PTHR33964:SF1">
    <property type="entry name" value="RE45066P"/>
    <property type="match status" value="1"/>
</dbReference>
<proteinExistence type="predicted"/>
<gene>
    <name evidence="1" type="ORF">NQ318_004858</name>
</gene>
<reference evidence="1" key="1">
    <citation type="journal article" date="2023" name="Insect Mol. Biol.">
        <title>Genome sequencing provides insights into the evolution of gene families encoding plant cell wall-degrading enzymes in longhorned beetles.</title>
        <authorList>
            <person name="Shin N.R."/>
            <person name="Okamura Y."/>
            <person name="Kirsch R."/>
            <person name="Pauchet Y."/>
        </authorList>
    </citation>
    <scope>NUCLEOTIDE SEQUENCE</scope>
    <source>
        <strain evidence="1">AMC_N1</strain>
    </source>
</reference>
<organism evidence="1 2">
    <name type="scientific">Aromia moschata</name>
    <dbReference type="NCBI Taxonomy" id="1265417"/>
    <lineage>
        <taxon>Eukaryota</taxon>
        <taxon>Metazoa</taxon>
        <taxon>Ecdysozoa</taxon>
        <taxon>Arthropoda</taxon>
        <taxon>Hexapoda</taxon>
        <taxon>Insecta</taxon>
        <taxon>Pterygota</taxon>
        <taxon>Neoptera</taxon>
        <taxon>Endopterygota</taxon>
        <taxon>Coleoptera</taxon>
        <taxon>Polyphaga</taxon>
        <taxon>Cucujiformia</taxon>
        <taxon>Chrysomeloidea</taxon>
        <taxon>Cerambycidae</taxon>
        <taxon>Cerambycinae</taxon>
        <taxon>Callichromatini</taxon>
        <taxon>Aromia</taxon>
    </lineage>
</organism>
<comment type="caution">
    <text evidence="1">The sequence shown here is derived from an EMBL/GenBank/DDBJ whole genome shotgun (WGS) entry which is preliminary data.</text>
</comment>
<evidence type="ECO:0000313" key="1">
    <source>
        <dbReference type="EMBL" id="KAJ8957379.1"/>
    </source>
</evidence>
<feature type="non-terminal residue" evidence="1">
    <location>
        <position position="1"/>
    </location>
</feature>
<dbReference type="EMBL" id="JAPWTK010000023">
    <property type="protein sequence ID" value="KAJ8957379.1"/>
    <property type="molecule type" value="Genomic_DNA"/>
</dbReference>
<dbReference type="AlphaFoldDB" id="A0AAV8Z056"/>
<sequence length="315" mass="35600">ATSTFPTVYTVLNRVYKIKSENSLRRRPKSRGAASPELTIRIFVNRRPPSRALRGPNVSSLDERPTKTSRWDNSLLSGFPVITTKVKGHEHCSPQELMDCAKPLSVLTDSGLTFVSNKTDLERICPDLRNATRCIHAHTRLCMNQVQRKHFKKLFYGTSLMVQELCRSGTFQDEFLKHAPCMAQVEKEAQVCFKRYAKAMNEIQANTPDIDSAEADIASAMKRKREAADLGIRNVCCSFQEYVECSTHTMRRKCGDEAAEFSYKFMDRMSSSMIKLHCSEYGRKECGLLNYSSSSAVESSVLAIVLLSLLSLLMR</sequence>
<accession>A0AAV8Z056</accession>
<evidence type="ECO:0000313" key="2">
    <source>
        <dbReference type="Proteomes" id="UP001162162"/>
    </source>
</evidence>